<sequence length="387" mass="44108">MAWCISNKKKCDDIIDDTVEIVCDVSGVCTAERKDDDYNNDSNLSDEKCLMYSTDGDYYYDLSKVLNDAKERVQKSSGKTLIMSQRDIIELQNKSKSLFNSSNSGAGSDYVRLYYKQGDEYKQHTVSIKVSYKTLSNDNCNPGSDNVNSEKNHKQLSKDELTALAKKIAEKMDDDDIKNYYNTKYDDIIINNNHYYGDEINRETNIDKYCESNACNEISKEIEQDIKDKKYDIDDVNEKNCTMEENTGKYIACNMTINNEEENTQTPPKDDTDTPKKEDDDPLSCDSSKFHKKICEWMDWTQDDLEVPDEDKPKIKDLSDDLQIDKNRVNFGRACPVGDNLALSLHGISISHQISYQGLCDAFTTMRPFIIGIGGIISVMIIGGRRV</sequence>
<keyword evidence="2" id="KW-1133">Transmembrane helix</keyword>
<evidence type="ECO:0000256" key="2">
    <source>
        <dbReference type="SAM" id="Phobius"/>
    </source>
</evidence>
<dbReference type="AlphaFoldDB" id="A0A1B8PVG3"/>
<accession>A0A1B8PVG3</accession>
<comment type="caution">
    <text evidence="3">The sequence shown here is derived from an EMBL/GenBank/DDBJ whole genome shotgun (WGS) entry which is preliminary data.</text>
</comment>
<organism evidence="3 4">
    <name type="scientific">Moraxella lacunata</name>
    <dbReference type="NCBI Taxonomy" id="477"/>
    <lineage>
        <taxon>Bacteria</taxon>
        <taxon>Pseudomonadati</taxon>
        <taxon>Pseudomonadota</taxon>
        <taxon>Gammaproteobacteria</taxon>
        <taxon>Moraxellales</taxon>
        <taxon>Moraxellaceae</taxon>
        <taxon>Moraxella</taxon>
    </lineage>
</organism>
<feature type="compositionally biased region" description="Basic and acidic residues" evidence="1">
    <location>
        <begin position="268"/>
        <end position="279"/>
    </location>
</feature>
<feature type="region of interest" description="Disordered" evidence="1">
    <location>
        <begin position="257"/>
        <end position="285"/>
    </location>
</feature>
<keyword evidence="2" id="KW-0812">Transmembrane</keyword>
<feature type="transmembrane region" description="Helical" evidence="2">
    <location>
        <begin position="366"/>
        <end position="384"/>
    </location>
</feature>
<reference evidence="3 4" key="1">
    <citation type="submission" date="2016-06" db="EMBL/GenBank/DDBJ databases">
        <title>Draft genome of Moraxella lacunata CCUG 57757A.</title>
        <authorList>
            <person name="Salva-Serra F."/>
            <person name="Engstrom-Jakobsson H."/>
            <person name="Thorell K."/>
            <person name="Gonzales-Siles L."/>
            <person name="Karlsson R."/>
            <person name="Boulund F."/>
            <person name="Engstrand L."/>
            <person name="Kristiansson E."/>
            <person name="Moore E."/>
        </authorList>
    </citation>
    <scope>NUCLEOTIDE SEQUENCE [LARGE SCALE GENOMIC DNA]</scope>
    <source>
        <strain evidence="3 4">CCUG 57757A</strain>
    </source>
</reference>
<proteinExistence type="predicted"/>
<protein>
    <submittedName>
        <fullName evidence="3">Uncharacterized protein</fullName>
    </submittedName>
</protein>
<dbReference type="EMBL" id="LZMS01000106">
    <property type="protein sequence ID" value="OBX59528.1"/>
    <property type="molecule type" value="Genomic_DNA"/>
</dbReference>
<dbReference type="Proteomes" id="UP000092607">
    <property type="component" value="Unassembled WGS sequence"/>
</dbReference>
<evidence type="ECO:0000256" key="1">
    <source>
        <dbReference type="SAM" id="MobiDB-lite"/>
    </source>
</evidence>
<dbReference type="NCBIfam" id="NF041109">
    <property type="entry name" value="VF_TspB_C_term"/>
    <property type="match status" value="1"/>
</dbReference>
<gene>
    <name evidence="3" type="ORF">A9309_11365</name>
</gene>
<evidence type="ECO:0000313" key="4">
    <source>
        <dbReference type="Proteomes" id="UP000092607"/>
    </source>
</evidence>
<evidence type="ECO:0000313" key="3">
    <source>
        <dbReference type="EMBL" id="OBX59528.1"/>
    </source>
</evidence>
<keyword evidence="2" id="KW-0472">Membrane</keyword>
<name>A0A1B8PVG3_MORLA</name>